<dbReference type="SUPFAM" id="SSF56784">
    <property type="entry name" value="HAD-like"/>
    <property type="match status" value="1"/>
</dbReference>
<feature type="transmembrane region" description="Helical" evidence="6">
    <location>
        <begin position="237"/>
        <end position="257"/>
    </location>
</feature>
<evidence type="ECO:0000256" key="5">
    <source>
        <dbReference type="ARBA" id="ARBA00023136"/>
    </source>
</evidence>
<dbReference type="InterPro" id="IPR023214">
    <property type="entry name" value="HAD_sf"/>
</dbReference>
<keyword evidence="2 6" id="KW-0812">Transmembrane</keyword>
<dbReference type="Gene3D" id="3.40.50.1000">
    <property type="entry name" value="HAD superfamily/HAD-like"/>
    <property type="match status" value="1"/>
</dbReference>
<feature type="transmembrane region" description="Helical" evidence="6">
    <location>
        <begin position="659"/>
        <end position="680"/>
    </location>
</feature>
<dbReference type="Pfam" id="PF00122">
    <property type="entry name" value="E1-E2_ATPase"/>
    <property type="match status" value="1"/>
</dbReference>
<feature type="domain" description="P-type ATPase A" evidence="7">
    <location>
        <begin position="81"/>
        <end position="178"/>
    </location>
</feature>
<evidence type="ECO:0000259" key="7">
    <source>
        <dbReference type="Pfam" id="PF00122"/>
    </source>
</evidence>
<dbReference type="InterPro" id="IPR023298">
    <property type="entry name" value="ATPase_P-typ_TM_dom_sf"/>
</dbReference>
<dbReference type="InterPro" id="IPR059000">
    <property type="entry name" value="ATPase_P-type_domA"/>
</dbReference>
<dbReference type="RefSeq" id="WP_187525062.1">
    <property type="nucleotide sequence ID" value="NZ_JACRTA010000001.1"/>
</dbReference>
<keyword evidence="5 6" id="KW-0472">Membrane</keyword>
<dbReference type="SUPFAM" id="SSF81653">
    <property type="entry name" value="Calcium ATPase, transduction domain A"/>
    <property type="match status" value="1"/>
</dbReference>
<keyword evidence="4 6" id="KW-1133">Transmembrane helix</keyword>
<feature type="transmembrane region" description="Helical" evidence="6">
    <location>
        <begin position="631"/>
        <end position="653"/>
    </location>
</feature>
<dbReference type="EMBL" id="JACRTA010000001">
    <property type="protein sequence ID" value="MBC8568005.1"/>
    <property type="molecule type" value="Genomic_DNA"/>
</dbReference>
<reference evidence="8" key="1">
    <citation type="submission" date="2020-08" db="EMBL/GenBank/DDBJ databases">
        <title>Genome public.</title>
        <authorList>
            <person name="Liu C."/>
            <person name="Sun Q."/>
        </authorList>
    </citation>
    <scope>NUCLEOTIDE SEQUENCE</scope>
    <source>
        <strain evidence="8">NSJ-24</strain>
    </source>
</reference>
<feature type="transmembrane region" description="Helical" evidence="6">
    <location>
        <begin position="198"/>
        <end position="217"/>
    </location>
</feature>
<dbReference type="SFLD" id="SFLDF00027">
    <property type="entry name" value="p-type_atpase"/>
    <property type="match status" value="1"/>
</dbReference>
<dbReference type="GO" id="GO:0016020">
    <property type="term" value="C:membrane"/>
    <property type="evidence" value="ECO:0007669"/>
    <property type="project" value="UniProtKB-SubCell"/>
</dbReference>
<evidence type="ECO:0000313" key="8">
    <source>
        <dbReference type="EMBL" id="MBC8568005.1"/>
    </source>
</evidence>
<dbReference type="InterPro" id="IPR036412">
    <property type="entry name" value="HAD-like_sf"/>
</dbReference>
<dbReference type="InterPro" id="IPR018303">
    <property type="entry name" value="ATPase_P-typ_P_site"/>
</dbReference>
<dbReference type="NCBIfam" id="TIGR01494">
    <property type="entry name" value="ATPase_P-type"/>
    <property type="match status" value="2"/>
</dbReference>
<comment type="subcellular location">
    <subcellularLocation>
        <location evidence="1">Membrane</location>
        <topology evidence="1">Multi-pass membrane protein</topology>
    </subcellularLocation>
</comment>
<evidence type="ECO:0000256" key="4">
    <source>
        <dbReference type="ARBA" id="ARBA00022989"/>
    </source>
</evidence>
<dbReference type="InterPro" id="IPR001757">
    <property type="entry name" value="P_typ_ATPase"/>
</dbReference>
<feature type="transmembrane region" description="Helical" evidence="6">
    <location>
        <begin position="725"/>
        <end position="744"/>
    </location>
</feature>
<proteinExistence type="predicted"/>
<evidence type="ECO:0000313" key="9">
    <source>
        <dbReference type="Proteomes" id="UP000610862"/>
    </source>
</evidence>
<feature type="transmembrane region" description="Helical" evidence="6">
    <location>
        <begin position="692"/>
        <end position="713"/>
    </location>
</feature>
<dbReference type="AlphaFoldDB" id="A0A926I9D4"/>
<gene>
    <name evidence="8" type="ORF">H8692_04385</name>
</gene>
<dbReference type="PANTHER" id="PTHR42861">
    <property type="entry name" value="CALCIUM-TRANSPORTING ATPASE"/>
    <property type="match status" value="1"/>
</dbReference>
<dbReference type="InterPro" id="IPR044492">
    <property type="entry name" value="P_typ_ATPase_HD_dom"/>
</dbReference>
<dbReference type="Gene3D" id="3.40.1110.10">
    <property type="entry name" value="Calcium-transporting ATPase, cytoplasmic domain N"/>
    <property type="match status" value="1"/>
</dbReference>
<dbReference type="InterPro" id="IPR008250">
    <property type="entry name" value="ATPase_P-typ_transduc_dom_A_sf"/>
</dbReference>
<comment type="caution">
    <text evidence="8">The sequence shown here is derived from an EMBL/GenBank/DDBJ whole genome shotgun (WGS) entry which is preliminary data.</text>
</comment>
<organism evidence="8 9">
    <name type="scientific">Lentihominibacter hominis</name>
    <dbReference type="NCBI Taxonomy" id="2763645"/>
    <lineage>
        <taxon>Bacteria</taxon>
        <taxon>Bacillati</taxon>
        <taxon>Bacillota</taxon>
        <taxon>Clostridia</taxon>
        <taxon>Peptostreptococcales</taxon>
        <taxon>Anaerovoracaceae</taxon>
        <taxon>Lentihominibacter</taxon>
    </lineage>
</organism>
<dbReference type="PROSITE" id="PS00154">
    <property type="entry name" value="ATPASE_E1_E2"/>
    <property type="match status" value="1"/>
</dbReference>
<keyword evidence="9" id="KW-1185">Reference proteome</keyword>
<dbReference type="SFLD" id="SFLDS00003">
    <property type="entry name" value="Haloacid_Dehalogenase"/>
    <property type="match status" value="1"/>
</dbReference>
<dbReference type="Gene3D" id="2.70.150.10">
    <property type="entry name" value="Calcium-transporting ATPase, cytoplasmic transduction domain A"/>
    <property type="match status" value="1"/>
</dbReference>
<keyword evidence="3" id="KW-1278">Translocase</keyword>
<dbReference type="GO" id="GO:0016887">
    <property type="term" value="F:ATP hydrolysis activity"/>
    <property type="evidence" value="ECO:0007669"/>
    <property type="project" value="InterPro"/>
</dbReference>
<dbReference type="Gene3D" id="1.20.1110.10">
    <property type="entry name" value="Calcium-transporting ATPase, transmembrane domain"/>
    <property type="match status" value="1"/>
</dbReference>
<accession>A0A926I9D4</accession>
<dbReference type="SUPFAM" id="SSF81665">
    <property type="entry name" value="Calcium ATPase, transmembrane domain M"/>
    <property type="match status" value="1"/>
</dbReference>
<dbReference type="PRINTS" id="PR00119">
    <property type="entry name" value="CATATPASE"/>
</dbReference>
<protein>
    <submittedName>
        <fullName evidence="8">HAD-IC family P-type ATPase</fullName>
    </submittedName>
</protein>
<evidence type="ECO:0000256" key="6">
    <source>
        <dbReference type="SAM" id="Phobius"/>
    </source>
</evidence>
<dbReference type="Pfam" id="PF00702">
    <property type="entry name" value="Hydrolase"/>
    <property type="match status" value="1"/>
</dbReference>
<evidence type="ECO:0000256" key="3">
    <source>
        <dbReference type="ARBA" id="ARBA00022967"/>
    </source>
</evidence>
<dbReference type="SFLD" id="SFLDG00002">
    <property type="entry name" value="C1.7:_P-type_atpase_like"/>
    <property type="match status" value="1"/>
</dbReference>
<feature type="transmembrane region" description="Helical" evidence="6">
    <location>
        <begin position="572"/>
        <end position="593"/>
    </location>
</feature>
<evidence type="ECO:0000256" key="2">
    <source>
        <dbReference type="ARBA" id="ARBA00022692"/>
    </source>
</evidence>
<sequence length="776" mass="85466">MKKCSASYVGSGIMKSGLRIVYENVFTLFNFLNFSIAALLLAVGAYSNILFILIVLANIVIGTAQELKAKRLVEKLTLLNRPLVRICRDGKEYEVSAEEITEGDVMVLRSGDQVCNDAIVSEGMLEVNESLLTGECDAVVKEEGSSLLSGSSVISGKAYAEVVHVGEENYVRRISAEVKKSKKPESELLDSMNKVTRLTGFLIFPLGILLFLESFVFRGDAVNLSVISSSAALLGMLPKGLVLLISVSLAAGVIRLAKMKILIQDIYSLESLSHVDVLCFDKTGTLTDGTLRVVSVIPYSQVSEGEMAALIKSYFFAADDNNTTFQALRKVFGEEQIYRSVKKIPFSSKRKWGSVSFADEGSVFIGAPEKLLPEIPDNVRSELEAGRRVVSIGYYGDKWEDEKILPAEIRPLYFVSMEDSIRRGVENTMAFFQREGINIKVISGDHVKTASVAAKKAGISGWKNAVDMSLLERDEDLKQICDKYTVFARVSPDQKKALIKAFKNKGHRVAMTGDGVNDLLAMRESDCSIAVCDGSDASRQIAQVVMLGSDFTGLPYVVMEGRRVVNNVTRTAGVFFIKTVYSLIVSLFCIAVNIPFPFIPLQITLVDAFMEAYPSFLTVFESDTRKIEGSFLRKVIIEAFPFGMAVAMMIAVVSQTAPFSQGQISTVTYIMLISISYMAVLKSCVPFNKLRAFICVTIVVGISGILTTAPWMFNIGTVNIHMALYMMTALIIAAVLIFAIRVVIKKMNKYILGNMKKEGDHDRNRNNSFKHDTRSS</sequence>
<dbReference type="InterPro" id="IPR023299">
    <property type="entry name" value="ATPase_P-typ_cyto_dom_N"/>
</dbReference>
<dbReference type="Proteomes" id="UP000610862">
    <property type="component" value="Unassembled WGS sequence"/>
</dbReference>
<evidence type="ECO:0000256" key="1">
    <source>
        <dbReference type="ARBA" id="ARBA00004141"/>
    </source>
</evidence>
<feature type="transmembrane region" description="Helical" evidence="6">
    <location>
        <begin position="49"/>
        <end position="67"/>
    </location>
</feature>
<feature type="transmembrane region" description="Helical" evidence="6">
    <location>
        <begin position="599"/>
        <end position="619"/>
    </location>
</feature>
<dbReference type="GO" id="GO:0005524">
    <property type="term" value="F:ATP binding"/>
    <property type="evidence" value="ECO:0007669"/>
    <property type="project" value="InterPro"/>
</dbReference>
<name>A0A926I9D4_9FIRM</name>